<dbReference type="SUPFAM" id="SSF54427">
    <property type="entry name" value="NTF2-like"/>
    <property type="match status" value="1"/>
</dbReference>
<gene>
    <name evidence="2" type="ORF">H9L14_12675</name>
</gene>
<dbReference type="Pfam" id="PF14534">
    <property type="entry name" value="DUF4440"/>
    <property type="match status" value="1"/>
</dbReference>
<dbReference type="RefSeq" id="WP_187708386.1">
    <property type="nucleotide sequence ID" value="NZ_CP060782.1"/>
</dbReference>
<protein>
    <submittedName>
        <fullName evidence="2">Nuclear transport factor 2 family protein</fullName>
    </submittedName>
</protein>
<keyword evidence="3" id="KW-1185">Reference proteome</keyword>
<dbReference type="InterPro" id="IPR027843">
    <property type="entry name" value="DUF4440"/>
</dbReference>
<proteinExistence type="predicted"/>
<dbReference type="Proteomes" id="UP000516105">
    <property type="component" value="Chromosome"/>
</dbReference>
<evidence type="ECO:0000313" key="3">
    <source>
        <dbReference type="Proteomes" id="UP000516105"/>
    </source>
</evidence>
<dbReference type="Gene3D" id="3.10.450.50">
    <property type="match status" value="1"/>
</dbReference>
<dbReference type="EMBL" id="CP060782">
    <property type="protein sequence ID" value="QNP45430.1"/>
    <property type="molecule type" value="Genomic_DNA"/>
</dbReference>
<name>A0ABX6T6M0_9SPHN</name>
<accession>A0ABX6T6M0</accession>
<sequence>MTPLLFFALAAATAPNATRNEREIRTQRAAFNRALAAGNIRRIAPILADDAQLVTGADSMIVSGKAAQLALWTEDLTGPKRRSYVRKPLRIRVSAVGPMAMETGEWRGSQLSAARNWASGEYVAKWRRIDGTWQIESETYIAMACGGSFCPKRK</sequence>
<feature type="domain" description="DUF4440" evidence="1">
    <location>
        <begin position="24"/>
        <end position="135"/>
    </location>
</feature>
<organism evidence="2 3">
    <name type="scientific">Sphingomonas sediminicola</name>
    <dbReference type="NCBI Taxonomy" id="386874"/>
    <lineage>
        <taxon>Bacteria</taxon>
        <taxon>Pseudomonadati</taxon>
        <taxon>Pseudomonadota</taxon>
        <taxon>Alphaproteobacteria</taxon>
        <taxon>Sphingomonadales</taxon>
        <taxon>Sphingomonadaceae</taxon>
        <taxon>Sphingomonas</taxon>
    </lineage>
</organism>
<reference evidence="2 3" key="1">
    <citation type="submission" date="2020-08" db="EMBL/GenBank/DDBJ databases">
        <title>Genome sequence of Sphingomonas sediminicola KACC 15039T.</title>
        <authorList>
            <person name="Hyun D.-W."/>
            <person name="Bae J.-W."/>
        </authorList>
    </citation>
    <scope>NUCLEOTIDE SEQUENCE [LARGE SCALE GENOMIC DNA]</scope>
    <source>
        <strain evidence="2 3">KACC 15039</strain>
    </source>
</reference>
<dbReference type="InterPro" id="IPR032710">
    <property type="entry name" value="NTF2-like_dom_sf"/>
</dbReference>
<evidence type="ECO:0000313" key="2">
    <source>
        <dbReference type="EMBL" id="QNP45430.1"/>
    </source>
</evidence>
<evidence type="ECO:0000259" key="1">
    <source>
        <dbReference type="Pfam" id="PF14534"/>
    </source>
</evidence>